<dbReference type="PANTHER" id="PTHR10491">
    <property type="entry name" value="DTDP-4-DEHYDRORHAMNOSE REDUCTASE"/>
    <property type="match status" value="1"/>
</dbReference>
<comment type="similarity">
    <text evidence="1 2">Belongs to the dTDP-4-dehydrorhamnose reductase family.</text>
</comment>
<dbReference type="InterPro" id="IPR005913">
    <property type="entry name" value="dTDP_dehydrorham_reduct"/>
</dbReference>
<feature type="domain" description="RmlD-like substrate binding" evidence="3">
    <location>
        <begin position="1"/>
        <end position="273"/>
    </location>
</feature>
<keyword evidence="2" id="KW-0521">NADP</keyword>
<gene>
    <name evidence="4" type="ORF">A2722_01160</name>
</gene>
<dbReference type="Gene3D" id="3.90.25.10">
    <property type="entry name" value="UDP-galactose 4-epimerase, domain 1"/>
    <property type="match status" value="1"/>
</dbReference>
<sequence length="274" mass="30472">MKILIIGAKGTLGQALVQEFSNHEVLAWDREEIDITDLEATSQKLKAEKPDIIINAAAMTDVDACETNIAAAQKLNGDAPKHLAQLANELDATLVQYSTSYIFDGSSKDGYAEGATPHPISVYGQTKLSGEHSAMLARKHYILRLDRLFGRSGGGKKSFVDKMLEATATKKKLSMIDDEEGNPTYAPDIAARTRYILENKLPYGIYHTTNEGSCSWYEWAKEIFKIRGIAVELERAHVADFPRKAKRPQYAHLINTKLPPMRSWQAALKEYLAS</sequence>
<dbReference type="CDD" id="cd05254">
    <property type="entry name" value="dTDP_HR_like_SDR_e"/>
    <property type="match status" value="1"/>
</dbReference>
<dbReference type="Pfam" id="PF04321">
    <property type="entry name" value="RmlD_sub_bind"/>
    <property type="match status" value="1"/>
</dbReference>
<name>A0A1F5PEV2_9BACT</name>
<evidence type="ECO:0000313" key="5">
    <source>
        <dbReference type="Proteomes" id="UP000178377"/>
    </source>
</evidence>
<dbReference type="NCBIfam" id="TIGR01214">
    <property type="entry name" value="rmlD"/>
    <property type="match status" value="1"/>
</dbReference>
<dbReference type="InterPro" id="IPR029903">
    <property type="entry name" value="RmlD-like-bd"/>
</dbReference>
<organism evidence="4 5">
    <name type="scientific">Candidatus Doudnabacteria bacterium RIFCSPHIGHO2_01_FULL_50_11</name>
    <dbReference type="NCBI Taxonomy" id="1817828"/>
    <lineage>
        <taxon>Bacteria</taxon>
        <taxon>Candidatus Doudnaibacteriota</taxon>
    </lineage>
</organism>
<comment type="caution">
    <text evidence="4">The sequence shown here is derived from an EMBL/GenBank/DDBJ whole genome shotgun (WGS) entry which is preliminary data.</text>
</comment>
<evidence type="ECO:0000256" key="1">
    <source>
        <dbReference type="ARBA" id="ARBA00010944"/>
    </source>
</evidence>
<dbReference type="AlphaFoldDB" id="A0A1F5PEV2"/>
<comment type="pathway">
    <text evidence="2">Carbohydrate biosynthesis; dTDP-L-rhamnose biosynthesis.</text>
</comment>
<dbReference type="GO" id="GO:0008831">
    <property type="term" value="F:dTDP-4-dehydrorhamnose reductase activity"/>
    <property type="evidence" value="ECO:0007669"/>
    <property type="project" value="UniProtKB-EC"/>
</dbReference>
<comment type="function">
    <text evidence="2">Catalyzes the reduction of dTDP-6-deoxy-L-lyxo-4-hexulose to yield dTDP-L-rhamnose.</text>
</comment>
<reference evidence="4 5" key="1">
    <citation type="journal article" date="2016" name="Nat. Commun.">
        <title>Thousands of microbial genomes shed light on interconnected biogeochemical processes in an aquifer system.</title>
        <authorList>
            <person name="Anantharaman K."/>
            <person name="Brown C.T."/>
            <person name="Hug L.A."/>
            <person name="Sharon I."/>
            <person name="Castelle C.J."/>
            <person name="Probst A.J."/>
            <person name="Thomas B.C."/>
            <person name="Singh A."/>
            <person name="Wilkins M.J."/>
            <person name="Karaoz U."/>
            <person name="Brodie E.L."/>
            <person name="Williams K.H."/>
            <person name="Hubbard S.S."/>
            <person name="Banfield J.F."/>
        </authorList>
    </citation>
    <scope>NUCLEOTIDE SEQUENCE [LARGE SCALE GENOMIC DNA]</scope>
</reference>
<evidence type="ECO:0000313" key="4">
    <source>
        <dbReference type="EMBL" id="OGE88210.1"/>
    </source>
</evidence>
<dbReference type="EC" id="1.1.1.133" evidence="2"/>
<dbReference type="Gene3D" id="3.40.50.720">
    <property type="entry name" value="NAD(P)-binding Rossmann-like Domain"/>
    <property type="match status" value="1"/>
</dbReference>
<protein>
    <recommendedName>
        <fullName evidence="2">dTDP-4-dehydrorhamnose reductase</fullName>
        <ecNumber evidence="2">1.1.1.133</ecNumber>
    </recommendedName>
</protein>
<evidence type="ECO:0000259" key="3">
    <source>
        <dbReference type="Pfam" id="PF04321"/>
    </source>
</evidence>
<accession>A0A1F5PEV2</accession>
<dbReference type="GO" id="GO:0019305">
    <property type="term" value="P:dTDP-rhamnose biosynthetic process"/>
    <property type="evidence" value="ECO:0007669"/>
    <property type="project" value="UniProtKB-UniPathway"/>
</dbReference>
<dbReference type="UniPathway" id="UPA00124"/>
<dbReference type="Proteomes" id="UP000178377">
    <property type="component" value="Unassembled WGS sequence"/>
</dbReference>
<dbReference type="PANTHER" id="PTHR10491:SF4">
    <property type="entry name" value="METHIONINE ADENOSYLTRANSFERASE 2 SUBUNIT BETA"/>
    <property type="match status" value="1"/>
</dbReference>
<dbReference type="EMBL" id="MFEO01000036">
    <property type="protein sequence ID" value="OGE88210.1"/>
    <property type="molecule type" value="Genomic_DNA"/>
</dbReference>
<keyword evidence="2" id="KW-0560">Oxidoreductase</keyword>
<proteinExistence type="inferred from homology"/>
<dbReference type="InterPro" id="IPR036291">
    <property type="entry name" value="NAD(P)-bd_dom_sf"/>
</dbReference>
<dbReference type="GO" id="GO:0005829">
    <property type="term" value="C:cytosol"/>
    <property type="evidence" value="ECO:0007669"/>
    <property type="project" value="TreeGrafter"/>
</dbReference>
<dbReference type="STRING" id="1817828.A2722_01160"/>
<dbReference type="SUPFAM" id="SSF51735">
    <property type="entry name" value="NAD(P)-binding Rossmann-fold domains"/>
    <property type="match status" value="1"/>
</dbReference>
<evidence type="ECO:0000256" key="2">
    <source>
        <dbReference type="RuleBase" id="RU364082"/>
    </source>
</evidence>